<dbReference type="InterPro" id="IPR050595">
    <property type="entry name" value="Bact_response_regulator"/>
</dbReference>
<dbReference type="AlphaFoldDB" id="A0A1N7BC67"/>
<dbReference type="OrthoDB" id="9800897at2"/>
<dbReference type="Gene3D" id="3.40.50.2300">
    <property type="match status" value="1"/>
</dbReference>
<dbReference type="PROSITE" id="PS50110">
    <property type="entry name" value="RESPONSE_REGULATORY"/>
    <property type="match status" value="1"/>
</dbReference>
<accession>A0A1N7BC67</accession>
<dbReference type="InterPro" id="IPR001789">
    <property type="entry name" value="Sig_transdc_resp-reg_receiver"/>
</dbReference>
<gene>
    <name evidence="4" type="ORF">SAMN05421829_11732</name>
</gene>
<dbReference type="PANTHER" id="PTHR44591:SF3">
    <property type="entry name" value="RESPONSE REGULATORY DOMAIN-CONTAINING PROTEIN"/>
    <property type="match status" value="1"/>
</dbReference>
<evidence type="ECO:0000256" key="1">
    <source>
        <dbReference type="ARBA" id="ARBA00022553"/>
    </source>
</evidence>
<evidence type="ECO:0000259" key="3">
    <source>
        <dbReference type="PROSITE" id="PS50110"/>
    </source>
</evidence>
<protein>
    <submittedName>
        <fullName evidence="4">Response regulator receiver domain-containing protein</fullName>
    </submittedName>
</protein>
<dbReference type="PANTHER" id="PTHR44591">
    <property type="entry name" value="STRESS RESPONSE REGULATOR PROTEIN 1"/>
    <property type="match status" value="1"/>
</dbReference>
<evidence type="ECO:0000313" key="4">
    <source>
        <dbReference type="EMBL" id="SIR48803.1"/>
    </source>
</evidence>
<keyword evidence="5" id="KW-1185">Reference proteome</keyword>
<name>A0A1N7BC67_9RHOO</name>
<dbReference type="RefSeq" id="WP_084205170.1">
    <property type="nucleotide sequence ID" value="NZ_FTMD01000017.1"/>
</dbReference>
<feature type="domain" description="Response regulatory" evidence="3">
    <location>
        <begin position="36"/>
        <end position="153"/>
    </location>
</feature>
<dbReference type="InterPro" id="IPR011006">
    <property type="entry name" value="CheY-like_superfamily"/>
</dbReference>
<dbReference type="Pfam" id="PF00072">
    <property type="entry name" value="Response_reg"/>
    <property type="match status" value="1"/>
</dbReference>
<keyword evidence="1 2" id="KW-0597">Phosphoprotein</keyword>
<feature type="modified residue" description="4-aspartylphosphate" evidence="2">
    <location>
        <position position="85"/>
    </location>
</feature>
<evidence type="ECO:0000313" key="5">
    <source>
        <dbReference type="Proteomes" id="UP000186819"/>
    </source>
</evidence>
<dbReference type="STRING" id="34027.SAMN05421829_11732"/>
<organism evidence="4 5">
    <name type="scientific">Aromatoleum tolulyticum</name>
    <dbReference type="NCBI Taxonomy" id="34027"/>
    <lineage>
        <taxon>Bacteria</taxon>
        <taxon>Pseudomonadati</taxon>
        <taxon>Pseudomonadota</taxon>
        <taxon>Betaproteobacteria</taxon>
        <taxon>Rhodocyclales</taxon>
        <taxon>Rhodocyclaceae</taxon>
        <taxon>Aromatoleum</taxon>
    </lineage>
</organism>
<dbReference type="EMBL" id="FTMD01000017">
    <property type="protein sequence ID" value="SIR48803.1"/>
    <property type="molecule type" value="Genomic_DNA"/>
</dbReference>
<dbReference type="CDD" id="cd00156">
    <property type="entry name" value="REC"/>
    <property type="match status" value="1"/>
</dbReference>
<proteinExistence type="predicted"/>
<dbReference type="Proteomes" id="UP000186819">
    <property type="component" value="Unassembled WGS sequence"/>
</dbReference>
<sequence>MVIRGVFDRGRGGSGEKGVVVNEAETAQAQGEGVRRILVVDDDPLMCKLMGAMLREHPAQIRVAGDVKGARAVIDTFRPQVIFLDVALPGPRDGLDLCAELKAGPDGMRPLVIMISGRNALSHIDAALCARADGYLLKPFSAVQVQGVLDAAEAWLLGTSRPFRHFWPFDRQRPRAARPVSSC</sequence>
<dbReference type="GO" id="GO:0000160">
    <property type="term" value="P:phosphorelay signal transduction system"/>
    <property type="evidence" value="ECO:0007669"/>
    <property type="project" value="InterPro"/>
</dbReference>
<dbReference type="SMART" id="SM00448">
    <property type="entry name" value="REC"/>
    <property type="match status" value="1"/>
</dbReference>
<reference evidence="5" key="1">
    <citation type="submission" date="2017-01" db="EMBL/GenBank/DDBJ databases">
        <authorList>
            <person name="Varghese N."/>
            <person name="Submissions S."/>
        </authorList>
    </citation>
    <scope>NUCLEOTIDE SEQUENCE [LARGE SCALE GENOMIC DNA]</scope>
    <source>
        <strain evidence="5">ATCC 51758</strain>
    </source>
</reference>
<evidence type="ECO:0000256" key="2">
    <source>
        <dbReference type="PROSITE-ProRule" id="PRU00169"/>
    </source>
</evidence>
<dbReference type="SUPFAM" id="SSF52172">
    <property type="entry name" value="CheY-like"/>
    <property type="match status" value="1"/>
</dbReference>